<sequence length="325" mass="37174">MHFYKFLLMSVFFFTSLQSYEEGHIYNDDIKIVYRDYGPKDAEPILLVQGLGGQLINWPDHVINFLIENNFRPIVFDNRDTGLSSRISSNLFTDENRSKTITNTYIRYFFRLPINAPYSLDDMAEDSILILDHLSINKAHLLGISMGGMIAQIVAANYSDRIKTFTLIASSVSTPGPLNGPSKDVRKLLMQRSNNPNATIDERIARTKKIFKLIGLENSNLETKEFYDKSVESLNRAGPDDSGFSRQLMAILASKNRIQKVKSIETKTLIIHGEEDPLIKVNNAYKANKLIKNSNLLIYPKMRHLIEEPVFNLFKEELLIHLQEV</sequence>
<dbReference type="AlphaFoldDB" id="A0A937LGY1"/>
<feature type="domain" description="AB hydrolase-1" evidence="1">
    <location>
        <begin position="44"/>
        <end position="306"/>
    </location>
</feature>
<dbReference type="GO" id="GO:0046503">
    <property type="term" value="P:glycerolipid catabolic process"/>
    <property type="evidence" value="ECO:0007669"/>
    <property type="project" value="TreeGrafter"/>
</dbReference>
<dbReference type="SUPFAM" id="SSF53474">
    <property type="entry name" value="alpha/beta-Hydrolases"/>
    <property type="match status" value="1"/>
</dbReference>
<dbReference type="PANTHER" id="PTHR43433:SF5">
    <property type="entry name" value="AB HYDROLASE-1 DOMAIN-CONTAINING PROTEIN"/>
    <property type="match status" value="1"/>
</dbReference>
<evidence type="ECO:0000313" key="3">
    <source>
        <dbReference type="Proteomes" id="UP000711391"/>
    </source>
</evidence>
<name>A0A937LGY1_9GAMM</name>
<dbReference type="PANTHER" id="PTHR43433">
    <property type="entry name" value="HYDROLASE, ALPHA/BETA FOLD FAMILY PROTEIN"/>
    <property type="match status" value="1"/>
</dbReference>
<dbReference type="Proteomes" id="UP000711391">
    <property type="component" value="Unassembled WGS sequence"/>
</dbReference>
<accession>A0A937LGY1</accession>
<gene>
    <name evidence="2" type="ORF">ISQ64_03520</name>
</gene>
<evidence type="ECO:0000259" key="1">
    <source>
        <dbReference type="Pfam" id="PF00561"/>
    </source>
</evidence>
<dbReference type="GO" id="GO:0004806">
    <property type="term" value="F:triacylglycerol lipase activity"/>
    <property type="evidence" value="ECO:0007669"/>
    <property type="project" value="TreeGrafter"/>
</dbReference>
<reference evidence="2" key="1">
    <citation type="submission" date="2020-10" db="EMBL/GenBank/DDBJ databases">
        <title>Microbiome of the Black Sea water column analyzed by genome centric metagenomics.</title>
        <authorList>
            <person name="Cabello-Yeves P.J."/>
            <person name="Callieri C."/>
            <person name="Picazo A."/>
            <person name="Mehrshad M."/>
            <person name="Haro-Moreno J.M."/>
            <person name="Roda-Garcia J."/>
            <person name="Dzembekova N."/>
            <person name="Slabakova V."/>
            <person name="Slabakova N."/>
            <person name="Moncheva S."/>
            <person name="Rodriguez-Valera F."/>
        </authorList>
    </citation>
    <scope>NUCLEOTIDE SEQUENCE</scope>
    <source>
        <strain evidence="2">BS307-5m-G50</strain>
    </source>
</reference>
<dbReference type="EMBL" id="JADHQD010000018">
    <property type="protein sequence ID" value="MBL6818455.1"/>
    <property type="molecule type" value="Genomic_DNA"/>
</dbReference>
<organism evidence="2 3">
    <name type="scientific">SAR86 cluster bacterium</name>
    <dbReference type="NCBI Taxonomy" id="2030880"/>
    <lineage>
        <taxon>Bacteria</taxon>
        <taxon>Pseudomonadati</taxon>
        <taxon>Pseudomonadota</taxon>
        <taxon>Gammaproteobacteria</taxon>
        <taxon>SAR86 cluster</taxon>
    </lineage>
</organism>
<proteinExistence type="predicted"/>
<dbReference type="Pfam" id="PF00561">
    <property type="entry name" value="Abhydrolase_1"/>
    <property type="match status" value="1"/>
</dbReference>
<dbReference type="InterPro" id="IPR000073">
    <property type="entry name" value="AB_hydrolase_1"/>
</dbReference>
<keyword evidence="2" id="KW-0378">Hydrolase</keyword>
<dbReference type="InterPro" id="IPR050471">
    <property type="entry name" value="AB_hydrolase"/>
</dbReference>
<comment type="caution">
    <text evidence="2">The sequence shown here is derived from an EMBL/GenBank/DDBJ whole genome shotgun (WGS) entry which is preliminary data.</text>
</comment>
<dbReference type="InterPro" id="IPR029058">
    <property type="entry name" value="AB_hydrolase_fold"/>
</dbReference>
<protein>
    <submittedName>
        <fullName evidence="2">Alpha/beta hydrolase</fullName>
    </submittedName>
</protein>
<dbReference type="Gene3D" id="3.40.50.1820">
    <property type="entry name" value="alpha/beta hydrolase"/>
    <property type="match status" value="1"/>
</dbReference>
<evidence type="ECO:0000313" key="2">
    <source>
        <dbReference type="EMBL" id="MBL6818455.1"/>
    </source>
</evidence>